<dbReference type="Pfam" id="PF13561">
    <property type="entry name" value="adh_short_C2"/>
    <property type="match status" value="1"/>
</dbReference>
<name>A0A517R5Z2_9PLAN</name>
<comment type="similarity">
    <text evidence="1">Belongs to the short-chain dehydrogenases/reductases (SDR) family.</text>
</comment>
<dbReference type="AlphaFoldDB" id="A0A517R5Z2"/>
<protein>
    <submittedName>
        <fullName evidence="3">3-oxoacyl-[acyl-carrier-protein] reductase FabG</fullName>
        <ecNumber evidence="3">1.1.1.100</ecNumber>
    </submittedName>
</protein>
<dbReference type="PANTHER" id="PTHR43639">
    <property type="entry name" value="OXIDOREDUCTASE, SHORT-CHAIN DEHYDROGENASE/REDUCTASE FAMILY (AFU_ORTHOLOGUE AFUA_5G02870)"/>
    <property type="match status" value="1"/>
</dbReference>
<proteinExistence type="inferred from homology"/>
<accession>A0A517R5Z2</accession>
<dbReference type="RefSeq" id="WP_145365440.1">
    <property type="nucleotide sequence ID" value="NZ_CP036268.1"/>
</dbReference>
<sequence>MNLDGKTCVVTGAAVRIGRSIALGAGRAGANVVVHYGTSKDEAEETAAELREFGVGALTISADLNDSVATAEAIFDAARDAFGPIDVLVNSAAIFENAPLVETTEDLYDRHQNINLKSPFFLAQQFVKQLPGDRRGHILNLADWRSRRIPPDFIAYTLAKAGLAAMTEGLAQQLAPRVQVNAIAPGAILPPPGSDPEEWKSRKVPEIPLGRTGGPDDIAAAALYLLQSDFISGEILHVTGAEHLSGP</sequence>
<dbReference type="Proteomes" id="UP000317318">
    <property type="component" value="Chromosome"/>
</dbReference>
<evidence type="ECO:0000313" key="3">
    <source>
        <dbReference type="EMBL" id="QDT39291.1"/>
    </source>
</evidence>
<dbReference type="Gene3D" id="3.40.50.720">
    <property type="entry name" value="NAD(P)-binding Rossmann-like Domain"/>
    <property type="match status" value="1"/>
</dbReference>
<keyword evidence="4" id="KW-1185">Reference proteome</keyword>
<evidence type="ECO:0000256" key="2">
    <source>
        <dbReference type="ARBA" id="ARBA00023002"/>
    </source>
</evidence>
<dbReference type="SUPFAM" id="SSF51735">
    <property type="entry name" value="NAD(P)-binding Rossmann-fold domains"/>
    <property type="match status" value="1"/>
</dbReference>
<dbReference type="PRINTS" id="PR00080">
    <property type="entry name" value="SDRFAMILY"/>
</dbReference>
<dbReference type="PRINTS" id="PR00081">
    <property type="entry name" value="GDHRDH"/>
</dbReference>
<keyword evidence="2 3" id="KW-0560">Oxidoreductase</keyword>
<evidence type="ECO:0000256" key="1">
    <source>
        <dbReference type="ARBA" id="ARBA00006484"/>
    </source>
</evidence>
<dbReference type="PANTHER" id="PTHR43639:SF1">
    <property type="entry name" value="SHORT-CHAIN DEHYDROGENASE_REDUCTASE FAMILY PROTEIN"/>
    <property type="match status" value="1"/>
</dbReference>
<gene>
    <name evidence="3" type="primary">fabG_2</name>
    <name evidence="3" type="ORF">Pan189_36970</name>
</gene>
<dbReference type="InterPro" id="IPR036291">
    <property type="entry name" value="NAD(P)-bd_dom_sf"/>
</dbReference>
<dbReference type="InterPro" id="IPR002347">
    <property type="entry name" value="SDR_fam"/>
</dbReference>
<organism evidence="3 4">
    <name type="scientific">Stratiformator vulcanicus</name>
    <dbReference type="NCBI Taxonomy" id="2527980"/>
    <lineage>
        <taxon>Bacteria</taxon>
        <taxon>Pseudomonadati</taxon>
        <taxon>Planctomycetota</taxon>
        <taxon>Planctomycetia</taxon>
        <taxon>Planctomycetales</taxon>
        <taxon>Planctomycetaceae</taxon>
        <taxon>Stratiformator</taxon>
    </lineage>
</organism>
<dbReference type="EC" id="1.1.1.100" evidence="3"/>
<dbReference type="GO" id="GO:0004316">
    <property type="term" value="F:3-oxoacyl-[acyl-carrier-protein] reductase (NADPH) activity"/>
    <property type="evidence" value="ECO:0007669"/>
    <property type="project" value="UniProtKB-EC"/>
</dbReference>
<dbReference type="OrthoDB" id="9803333at2"/>
<dbReference type="EMBL" id="CP036268">
    <property type="protein sequence ID" value="QDT39291.1"/>
    <property type="molecule type" value="Genomic_DNA"/>
</dbReference>
<reference evidence="3 4" key="1">
    <citation type="submission" date="2019-02" db="EMBL/GenBank/DDBJ databases">
        <title>Deep-cultivation of Planctomycetes and their phenomic and genomic characterization uncovers novel biology.</title>
        <authorList>
            <person name="Wiegand S."/>
            <person name="Jogler M."/>
            <person name="Boedeker C."/>
            <person name="Pinto D."/>
            <person name="Vollmers J."/>
            <person name="Rivas-Marin E."/>
            <person name="Kohn T."/>
            <person name="Peeters S.H."/>
            <person name="Heuer A."/>
            <person name="Rast P."/>
            <person name="Oberbeckmann S."/>
            <person name="Bunk B."/>
            <person name="Jeske O."/>
            <person name="Meyerdierks A."/>
            <person name="Storesund J.E."/>
            <person name="Kallscheuer N."/>
            <person name="Luecker S."/>
            <person name="Lage O.M."/>
            <person name="Pohl T."/>
            <person name="Merkel B.J."/>
            <person name="Hornburger P."/>
            <person name="Mueller R.-W."/>
            <person name="Bruemmer F."/>
            <person name="Labrenz M."/>
            <person name="Spormann A.M."/>
            <person name="Op den Camp H."/>
            <person name="Overmann J."/>
            <person name="Amann R."/>
            <person name="Jetten M.S.M."/>
            <person name="Mascher T."/>
            <person name="Medema M.H."/>
            <person name="Devos D.P."/>
            <person name="Kaster A.-K."/>
            <person name="Ovreas L."/>
            <person name="Rohde M."/>
            <person name="Galperin M.Y."/>
            <person name="Jogler C."/>
        </authorList>
    </citation>
    <scope>NUCLEOTIDE SEQUENCE [LARGE SCALE GENOMIC DNA]</scope>
    <source>
        <strain evidence="3 4">Pan189</strain>
    </source>
</reference>
<evidence type="ECO:0000313" key="4">
    <source>
        <dbReference type="Proteomes" id="UP000317318"/>
    </source>
</evidence>
<dbReference type="KEGG" id="svp:Pan189_36970"/>